<evidence type="ECO:0000256" key="4">
    <source>
        <dbReference type="ARBA" id="ARBA00022692"/>
    </source>
</evidence>
<dbReference type="HAMAP" id="MF_01398">
    <property type="entry name" value="ATP_synth_b_bprime"/>
    <property type="match status" value="1"/>
</dbReference>
<accession>R4KL73</accession>
<feature type="transmembrane region" description="Helical" evidence="12">
    <location>
        <begin position="6"/>
        <end position="27"/>
    </location>
</feature>
<gene>
    <name evidence="12" type="primary">atpF</name>
    <name evidence="14" type="ORF">Desgi_4154</name>
</gene>
<organism evidence="14 15">
    <name type="scientific">Desulfoscipio gibsoniae DSM 7213</name>
    <dbReference type="NCBI Taxonomy" id="767817"/>
    <lineage>
        <taxon>Bacteria</taxon>
        <taxon>Bacillati</taxon>
        <taxon>Bacillota</taxon>
        <taxon>Clostridia</taxon>
        <taxon>Eubacteriales</taxon>
        <taxon>Desulfallaceae</taxon>
        <taxon>Desulfoscipio</taxon>
    </lineage>
</organism>
<dbReference type="HOGENOM" id="CLU_070737_0_0_9"/>
<dbReference type="GO" id="GO:0046933">
    <property type="term" value="F:proton-transporting ATP synthase activity, rotational mechanism"/>
    <property type="evidence" value="ECO:0007669"/>
    <property type="project" value="UniProtKB-UniRule"/>
</dbReference>
<dbReference type="Pfam" id="PF00430">
    <property type="entry name" value="ATP-synt_B"/>
    <property type="match status" value="1"/>
</dbReference>
<comment type="function">
    <text evidence="12">Component of the F(0) channel, it forms part of the peripheral stalk, linking F(1) to F(0).</text>
</comment>
<comment type="subcellular location">
    <subcellularLocation>
        <location evidence="12">Cell membrane</location>
        <topology evidence="12">Single-pass membrane protein</topology>
    </subcellularLocation>
    <subcellularLocation>
        <location evidence="11">Endomembrane system</location>
        <topology evidence="11">Single-pass membrane protein</topology>
    </subcellularLocation>
</comment>
<dbReference type="GO" id="GO:0012505">
    <property type="term" value="C:endomembrane system"/>
    <property type="evidence" value="ECO:0007669"/>
    <property type="project" value="UniProtKB-SubCell"/>
</dbReference>
<evidence type="ECO:0000313" key="14">
    <source>
        <dbReference type="EMBL" id="AGL03409.1"/>
    </source>
</evidence>
<reference evidence="14 15" key="1">
    <citation type="submission" date="2012-01" db="EMBL/GenBank/DDBJ databases">
        <title>Complete sequence of Desulfotomaculum gibsoniae DSM 7213.</title>
        <authorList>
            <consortium name="US DOE Joint Genome Institute"/>
            <person name="Lucas S."/>
            <person name="Han J."/>
            <person name="Lapidus A."/>
            <person name="Cheng J.-F."/>
            <person name="Goodwin L."/>
            <person name="Pitluck S."/>
            <person name="Peters L."/>
            <person name="Ovchinnikova G."/>
            <person name="Teshima H."/>
            <person name="Detter J.C."/>
            <person name="Han C."/>
            <person name="Tapia R."/>
            <person name="Land M."/>
            <person name="Hauser L."/>
            <person name="Kyrpides N."/>
            <person name="Ivanova N."/>
            <person name="Pagani I."/>
            <person name="Parshina S."/>
            <person name="Plugge C."/>
            <person name="Muyzer G."/>
            <person name="Kuever J."/>
            <person name="Ivanova A."/>
            <person name="Nazina T."/>
            <person name="Klenk H.-P."/>
            <person name="Brambilla E."/>
            <person name="Spring S."/>
            <person name="Stams A.F."/>
            <person name="Woyke T."/>
        </authorList>
    </citation>
    <scope>NUCLEOTIDE SEQUENCE [LARGE SCALE GENOMIC DNA]</scope>
    <source>
        <strain evidence="14 15">DSM 7213</strain>
    </source>
</reference>
<dbReference type="STRING" id="767817.Desgi_4154"/>
<dbReference type="EMBL" id="CP003273">
    <property type="protein sequence ID" value="AGL03409.1"/>
    <property type="molecule type" value="Genomic_DNA"/>
</dbReference>
<dbReference type="CDD" id="cd06503">
    <property type="entry name" value="ATP-synt_Fo_b"/>
    <property type="match status" value="1"/>
</dbReference>
<evidence type="ECO:0000256" key="1">
    <source>
        <dbReference type="ARBA" id="ARBA00005513"/>
    </source>
</evidence>
<evidence type="ECO:0000256" key="5">
    <source>
        <dbReference type="ARBA" id="ARBA00022781"/>
    </source>
</evidence>
<keyword evidence="6 12" id="KW-1133">Transmembrane helix</keyword>
<keyword evidence="5 12" id="KW-0375">Hydrogen ion transport</keyword>
<evidence type="ECO:0000256" key="10">
    <source>
        <dbReference type="ARBA" id="ARBA00025198"/>
    </source>
</evidence>
<dbReference type="KEGG" id="dgi:Desgi_4154"/>
<dbReference type="eggNOG" id="COG0711">
    <property type="taxonomic scope" value="Bacteria"/>
</dbReference>
<keyword evidence="12" id="KW-1003">Cell membrane</keyword>
<keyword evidence="8 12" id="KW-0472">Membrane</keyword>
<keyword evidence="9 12" id="KW-0066">ATP synthesis</keyword>
<evidence type="ECO:0000256" key="2">
    <source>
        <dbReference type="ARBA" id="ARBA00022448"/>
    </source>
</evidence>
<dbReference type="GO" id="GO:0045259">
    <property type="term" value="C:proton-transporting ATP synthase complex"/>
    <property type="evidence" value="ECO:0007669"/>
    <property type="project" value="UniProtKB-KW"/>
</dbReference>
<comment type="subunit">
    <text evidence="12">F-type ATPases have 2 components, F(1) - the catalytic core - and F(0) - the membrane proton channel. F(1) has five subunits: alpha(3), beta(3), gamma(1), delta(1), epsilon(1). F(0) has three main subunits: a(1), b(2) and c(10-14). The alpha and beta chains form an alternating ring which encloses part of the gamma chain. F(1) is attached to F(0) by a central stalk formed by the gamma and epsilon chains, while a peripheral stalk is formed by the delta and b chains.</text>
</comment>
<dbReference type="InterPro" id="IPR017707">
    <property type="entry name" value="Alt_ATP_synth_F0_bsu"/>
</dbReference>
<name>R4KL73_9FIRM</name>
<comment type="similarity">
    <text evidence="1 12">Belongs to the ATPase B chain family.</text>
</comment>
<dbReference type="GO" id="GO:0005886">
    <property type="term" value="C:plasma membrane"/>
    <property type="evidence" value="ECO:0007669"/>
    <property type="project" value="UniProtKB-SubCell"/>
</dbReference>
<evidence type="ECO:0000256" key="6">
    <source>
        <dbReference type="ARBA" id="ARBA00022989"/>
    </source>
</evidence>
<evidence type="ECO:0000256" key="11">
    <source>
        <dbReference type="ARBA" id="ARBA00037847"/>
    </source>
</evidence>
<dbReference type="PANTHER" id="PTHR33445">
    <property type="entry name" value="ATP SYNTHASE SUBUNIT B', CHLOROPLASTIC"/>
    <property type="match status" value="1"/>
</dbReference>
<dbReference type="NCBIfam" id="TIGR03321">
    <property type="entry name" value="alt_F1F0_F0_B"/>
    <property type="match status" value="1"/>
</dbReference>
<evidence type="ECO:0000256" key="7">
    <source>
        <dbReference type="ARBA" id="ARBA00023065"/>
    </source>
</evidence>
<sequence length="263" mass="29752">MHVDWFTVLAQVINFLIFVALLKRFLYGPILRNMDQREAGIAARLEKAAQKEKDAGAEAEAFRQKLRELEEQSAAMLASVREEAEALRKDLSNRARNEVNAAQARWYEAFQEQKNTLLLDLRRSAGKQVYAVAKQALRDLAGVKLNQQMIEAFMQQFRAIDPGERSLLAQAIGQSGGVVVLRSAFEIDPEMRAKVDSTIREVIAGDIELRFETVPGLIAGLEMTAHGRQVAWHLDNYLDRLKESFARVLDEEILPEKEEKEAS</sequence>
<evidence type="ECO:0000256" key="13">
    <source>
        <dbReference type="SAM" id="Coils"/>
    </source>
</evidence>
<keyword evidence="7 12" id="KW-0406">Ion transport</keyword>
<evidence type="ECO:0000256" key="9">
    <source>
        <dbReference type="ARBA" id="ARBA00023310"/>
    </source>
</evidence>
<dbReference type="AlphaFoldDB" id="R4KL73"/>
<comment type="function">
    <text evidence="10 12">F(1)F(0) ATP synthase produces ATP from ADP in the presence of a proton or sodium gradient. F-type ATPases consist of two structural domains, F(1) containing the extramembraneous catalytic core and F(0) containing the membrane proton channel, linked together by a central stalk and a peripheral stalk. During catalysis, ATP synthesis in the catalytic domain of F(1) is coupled via a rotary mechanism of the central stalk subunits to proton translocation.</text>
</comment>
<keyword evidence="15" id="KW-1185">Reference proteome</keyword>
<dbReference type="OrthoDB" id="1770883at2"/>
<dbReference type="Proteomes" id="UP000013520">
    <property type="component" value="Chromosome"/>
</dbReference>
<keyword evidence="2 12" id="KW-0813">Transport</keyword>
<dbReference type="InterPro" id="IPR002146">
    <property type="entry name" value="ATP_synth_b/b'su_bac/chlpt"/>
</dbReference>
<protein>
    <recommendedName>
        <fullName evidence="12">ATP synthase subunit b</fullName>
    </recommendedName>
    <alternativeName>
        <fullName evidence="12">ATP synthase F(0) sector subunit b</fullName>
    </alternativeName>
    <alternativeName>
        <fullName evidence="12">ATPase subunit I</fullName>
    </alternativeName>
    <alternativeName>
        <fullName evidence="12">F-type ATPase subunit b</fullName>
        <shortName evidence="12">F-ATPase subunit b</shortName>
    </alternativeName>
</protein>
<proteinExistence type="inferred from homology"/>
<feature type="coiled-coil region" evidence="13">
    <location>
        <begin position="45"/>
        <end position="101"/>
    </location>
</feature>
<keyword evidence="4 12" id="KW-0812">Transmembrane</keyword>
<dbReference type="PANTHER" id="PTHR33445:SF2">
    <property type="entry name" value="ATP SYNTHASE SUBUNIT B', CHLOROPLASTIC"/>
    <property type="match status" value="1"/>
</dbReference>
<dbReference type="GO" id="GO:0046961">
    <property type="term" value="F:proton-transporting ATPase activity, rotational mechanism"/>
    <property type="evidence" value="ECO:0007669"/>
    <property type="project" value="TreeGrafter"/>
</dbReference>
<dbReference type="InterPro" id="IPR050059">
    <property type="entry name" value="ATP_synthase_B_chain"/>
</dbReference>
<keyword evidence="13" id="KW-0175">Coiled coil</keyword>
<evidence type="ECO:0000256" key="3">
    <source>
        <dbReference type="ARBA" id="ARBA00022547"/>
    </source>
</evidence>
<dbReference type="RefSeq" id="WP_006521552.1">
    <property type="nucleotide sequence ID" value="NC_021184.1"/>
</dbReference>
<evidence type="ECO:0000256" key="12">
    <source>
        <dbReference type="HAMAP-Rule" id="MF_01398"/>
    </source>
</evidence>
<evidence type="ECO:0000256" key="8">
    <source>
        <dbReference type="ARBA" id="ARBA00023136"/>
    </source>
</evidence>
<evidence type="ECO:0000313" key="15">
    <source>
        <dbReference type="Proteomes" id="UP000013520"/>
    </source>
</evidence>
<keyword evidence="3 12" id="KW-0138">CF(0)</keyword>